<dbReference type="Proteomes" id="UP000053199">
    <property type="component" value="Unassembled WGS sequence"/>
</dbReference>
<gene>
    <name evidence="3" type="ORF">AS031_00210</name>
</gene>
<feature type="transmembrane region" description="Helical" evidence="2">
    <location>
        <begin position="73"/>
        <end position="98"/>
    </location>
</feature>
<keyword evidence="2" id="KW-1133">Transmembrane helix</keyword>
<dbReference type="Pfam" id="PF14029">
    <property type="entry name" value="DUF4244"/>
    <property type="match status" value="1"/>
</dbReference>
<keyword evidence="2" id="KW-0472">Membrane</keyword>
<dbReference type="EMBL" id="LNQM01000001">
    <property type="protein sequence ID" value="KSU78524.1"/>
    <property type="molecule type" value="Genomic_DNA"/>
</dbReference>
<reference evidence="3 4" key="1">
    <citation type="journal article" date="2014" name="Arch. Microbiol.">
        <title>Arthrobacter enclensis sp. nov., isolated from sediment sample.</title>
        <authorList>
            <person name="Dastager S.G."/>
            <person name="Liu Q."/>
            <person name="Tang S.K."/>
            <person name="Krishnamurthi S."/>
            <person name="Lee J.C."/>
            <person name="Li W.J."/>
        </authorList>
    </citation>
    <scope>NUCLEOTIDE SEQUENCE [LARGE SCALE GENOMIC DNA]</scope>
    <source>
        <strain evidence="3 4">NIO-1008</strain>
    </source>
</reference>
<evidence type="ECO:0000256" key="1">
    <source>
        <dbReference type="SAM" id="MobiDB-lite"/>
    </source>
</evidence>
<dbReference type="RefSeq" id="WP_058266150.1">
    <property type="nucleotide sequence ID" value="NZ_FMAZ01000001.1"/>
</dbReference>
<evidence type="ECO:0000256" key="2">
    <source>
        <dbReference type="SAM" id="Phobius"/>
    </source>
</evidence>
<name>A0A0V8IUZ3_9MICC</name>
<accession>A0A0V8IUZ3</accession>
<feature type="region of interest" description="Disordered" evidence="1">
    <location>
        <begin position="25"/>
        <end position="44"/>
    </location>
</feature>
<proteinExistence type="predicted"/>
<keyword evidence="2" id="KW-0812">Transmembrane</keyword>
<evidence type="ECO:0000313" key="4">
    <source>
        <dbReference type="Proteomes" id="UP000053199"/>
    </source>
</evidence>
<keyword evidence="4" id="KW-1185">Reference proteome</keyword>
<dbReference type="STRING" id="993070.AS031_00210"/>
<organism evidence="3 4">
    <name type="scientific">Pseudarthrobacter enclensis</name>
    <dbReference type="NCBI Taxonomy" id="993070"/>
    <lineage>
        <taxon>Bacteria</taxon>
        <taxon>Bacillati</taxon>
        <taxon>Actinomycetota</taxon>
        <taxon>Actinomycetes</taxon>
        <taxon>Micrococcales</taxon>
        <taxon>Micrococcaceae</taxon>
        <taxon>Pseudarthrobacter</taxon>
    </lineage>
</organism>
<evidence type="ECO:0000313" key="3">
    <source>
        <dbReference type="EMBL" id="KSU78524.1"/>
    </source>
</evidence>
<dbReference type="OrthoDB" id="4808029at2"/>
<comment type="caution">
    <text evidence="3">The sequence shown here is derived from an EMBL/GenBank/DDBJ whole genome shotgun (WGS) entry which is preliminary data.</text>
</comment>
<protein>
    <recommendedName>
        <fullName evidence="5">DUF4244 domain-containing protein</fullName>
    </recommendedName>
</protein>
<dbReference type="AlphaFoldDB" id="A0A0V8IUZ3"/>
<sequence>MTMNHHRRFGGPAAVDGTAALAARAGAKRSGSKESWPAGKAAGTLPDNVIQLHPEWGGSRRQRRSLRLMGSEAGMATAEYAIATLAAVGFAGLLVFILRSEEVRGFLLNLIRTALALP</sequence>
<evidence type="ECO:0008006" key="5">
    <source>
        <dbReference type="Google" id="ProtNLM"/>
    </source>
</evidence>
<dbReference type="InterPro" id="IPR025338">
    <property type="entry name" value="DUF4244"/>
</dbReference>